<gene>
    <name evidence="1" type="ORF">KSB_91940</name>
</gene>
<keyword evidence="2" id="KW-1185">Reference proteome</keyword>
<dbReference type="Proteomes" id="UP000654345">
    <property type="component" value="Unassembled WGS sequence"/>
</dbReference>
<reference evidence="1 2" key="1">
    <citation type="journal article" date="2021" name="Int. J. Syst. Evol. Microbiol.">
        <title>Reticulibacter mediterranei gen. nov., sp. nov., within the new family Reticulibacteraceae fam. nov., and Ktedonospora formicarum gen. nov., sp. nov., Ktedonobacter robiniae sp. nov., Dictyobacter formicarum sp. nov. and Dictyobacter arantiisoli sp. nov., belonging to the class Ktedonobacteria.</title>
        <authorList>
            <person name="Yabe S."/>
            <person name="Zheng Y."/>
            <person name="Wang C.M."/>
            <person name="Sakai Y."/>
            <person name="Abe K."/>
            <person name="Yokota A."/>
            <person name="Donadio S."/>
            <person name="Cavaletti L."/>
            <person name="Monciardini P."/>
        </authorList>
    </citation>
    <scope>NUCLEOTIDE SEQUENCE [LARGE SCALE GENOMIC DNA]</scope>
    <source>
        <strain evidence="1 2">SOSP1-30</strain>
    </source>
</reference>
<dbReference type="RefSeq" id="WP_201376774.1">
    <property type="nucleotide sequence ID" value="NZ_BNJG01000006.1"/>
</dbReference>
<name>A0ABQ3V678_9CHLR</name>
<proteinExistence type="predicted"/>
<sequence length="176" mass="19275">MADIPNLPLFDEVAASLREKKRYQKELSEQEVAQVMESVVRSLLAGQAKIKAVVPKPTVHIEHEVGTVSGNVRVEAPIKATITIDCALENDVVPQHLKLIGSNIKEDAPLPAKLALKALNLKQRVSEKLADPNQALGAALARQLQSRGVRLTETGLHFHERMLVIDLKGEPMSTSR</sequence>
<dbReference type="EMBL" id="BNJG01000006">
    <property type="protein sequence ID" value="GHO60719.1"/>
    <property type="molecule type" value="Genomic_DNA"/>
</dbReference>
<organism evidence="1 2">
    <name type="scientific">Ktedonobacter robiniae</name>
    <dbReference type="NCBI Taxonomy" id="2778365"/>
    <lineage>
        <taxon>Bacteria</taxon>
        <taxon>Bacillati</taxon>
        <taxon>Chloroflexota</taxon>
        <taxon>Ktedonobacteria</taxon>
        <taxon>Ktedonobacterales</taxon>
        <taxon>Ktedonobacteraceae</taxon>
        <taxon>Ktedonobacter</taxon>
    </lineage>
</organism>
<evidence type="ECO:0000313" key="2">
    <source>
        <dbReference type="Proteomes" id="UP000654345"/>
    </source>
</evidence>
<evidence type="ECO:0000313" key="1">
    <source>
        <dbReference type="EMBL" id="GHO60719.1"/>
    </source>
</evidence>
<accession>A0ABQ3V678</accession>
<comment type="caution">
    <text evidence="1">The sequence shown here is derived from an EMBL/GenBank/DDBJ whole genome shotgun (WGS) entry which is preliminary data.</text>
</comment>
<protein>
    <submittedName>
        <fullName evidence="1">Uncharacterized protein</fullName>
    </submittedName>
</protein>